<organism evidence="1">
    <name type="scientific">marine sediment metagenome</name>
    <dbReference type="NCBI Taxonomy" id="412755"/>
    <lineage>
        <taxon>unclassified sequences</taxon>
        <taxon>metagenomes</taxon>
        <taxon>ecological metagenomes</taxon>
    </lineage>
</organism>
<dbReference type="AlphaFoldDB" id="X1ITK4"/>
<reference evidence="1" key="1">
    <citation type="journal article" date="2014" name="Front. Microbiol.">
        <title>High frequency of phylogenetically diverse reductive dehalogenase-homologous genes in deep subseafloor sedimentary metagenomes.</title>
        <authorList>
            <person name="Kawai M."/>
            <person name="Futagami T."/>
            <person name="Toyoda A."/>
            <person name="Takaki Y."/>
            <person name="Nishi S."/>
            <person name="Hori S."/>
            <person name="Arai W."/>
            <person name="Tsubouchi T."/>
            <person name="Morono Y."/>
            <person name="Uchiyama I."/>
            <person name="Ito T."/>
            <person name="Fujiyama A."/>
            <person name="Inagaki F."/>
            <person name="Takami H."/>
        </authorList>
    </citation>
    <scope>NUCLEOTIDE SEQUENCE</scope>
    <source>
        <strain evidence="1">Expedition CK06-06</strain>
    </source>
</reference>
<dbReference type="EMBL" id="BARU01033615">
    <property type="protein sequence ID" value="GAH69439.1"/>
    <property type="molecule type" value="Genomic_DNA"/>
</dbReference>
<protein>
    <submittedName>
        <fullName evidence="1">Uncharacterized protein</fullName>
    </submittedName>
</protein>
<proteinExistence type="predicted"/>
<name>X1ITK4_9ZZZZ</name>
<accession>X1ITK4</accession>
<feature type="non-terminal residue" evidence="1">
    <location>
        <position position="125"/>
    </location>
</feature>
<sequence length="125" mass="14537">MKILLIEPDYRNKYPPLGLMKISSYHKKKGDNVVFYKGCSSELKQQIWDRIYISTLFTFYWNKTIGTIKFYSRSVRHLSHIFVGGVVASLMADEIRHEVDVTVVRGLLNEKGKLGYDDDEKIDCI</sequence>
<evidence type="ECO:0000313" key="1">
    <source>
        <dbReference type="EMBL" id="GAH69439.1"/>
    </source>
</evidence>
<comment type="caution">
    <text evidence="1">The sequence shown here is derived from an EMBL/GenBank/DDBJ whole genome shotgun (WGS) entry which is preliminary data.</text>
</comment>
<gene>
    <name evidence="1" type="ORF">S03H2_52864</name>
</gene>